<dbReference type="Proteomes" id="UP001144205">
    <property type="component" value="Unassembled WGS sequence"/>
</dbReference>
<organism evidence="7 8">
    <name type="scientific">Sinisalibacter aestuarii</name>
    <dbReference type="NCBI Taxonomy" id="2949426"/>
    <lineage>
        <taxon>Bacteria</taxon>
        <taxon>Pseudomonadati</taxon>
        <taxon>Pseudomonadota</taxon>
        <taxon>Alphaproteobacteria</taxon>
        <taxon>Rhodobacterales</taxon>
        <taxon>Roseobacteraceae</taxon>
        <taxon>Sinisalibacter</taxon>
    </lineage>
</organism>
<dbReference type="InterPro" id="IPR003682">
    <property type="entry name" value="rRNA_ssu_MeTfrase_G"/>
</dbReference>
<comment type="caution">
    <text evidence="6">Lacks conserved residue(s) required for the propagation of feature annotation.</text>
</comment>
<keyword evidence="5 6" id="KW-0949">S-adenosyl-L-methionine</keyword>
<protein>
    <recommendedName>
        <fullName evidence="6">Ribosomal RNA small subunit methyltransferase G</fullName>
        <ecNumber evidence="6">2.1.1.170</ecNumber>
    </recommendedName>
    <alternativeName>
        <fullName evidence="6">16S rRNA 7-methylguanosine methyltransferase</fullName>
        <shortName evidence="6">16S rRNA m7G methyltransferase</shortName>
    </alternativeName>
</protein>
<comment type="caution">
    <text evidence="7">The sequence shown here is derived from an EMBL/GenBank/DDBJ whole genome shotgun (WGS) entry which is preliminary data.</text>
</comment>
<dbReference type="EMBL" id="BROH01000001">
    <property type="protein sequence ID" value="GKY86453.1"/>
    <property type="molecule type" value="Genomic_DNA"/>
</dbReference>
<evidence type="ECO:0000313" key="8">
    <source>
        <dbReference type="Proteomes" id="UP001144205"/>
    </source>
</evidence>
<keyword evidence="1 6" id="KW-0963">Cytoplasm</keyword>
<name>A0ABQ5LNC0_9RHOB</name>
<dbReference type="SUPFAM" id="SSF53335">
    <property type="entry name" value="S-adenosyl-L-methionine-dependent methyltransferases"/>
    <property type="match status" value="1"/>
</dbReference>
<evidence type="ECO:0000256" key="5">
    <source>
        <dbReference type="ARBA" id="ARBA00022691"/>
    </source>
</evidence>
<evidence type="ECO:0000256" key="2">
    <source>
        <dbReference type="ARBA" id="ARBA00022552"/>
    </source>
</evidence>
<feature type="binding site" evidence="6">
    <location>
        <position position="72"/>
    </location>
    <ligand>
        <name>S-adenosyl-L-methionine</name>
        <dbReference type="ChEBI" id="CHEBI:59789"/>
    </ligand>
</feature>
<dbReference type="GO" id="GO:0008168">
    <property type="term" value="F:methyltransferase activity"/>
    <property type="evidence" value="ECO:0007669"/>
    <property type="project" value="UniProtKB-KW"/>
</dbReference>
<dbReference type="Gene3D" id="3.40.50.150">
    <property type="entry name" value="Vaccinia Virus protein VP39"/>
    <property type="match status" value="1"/>
</dbReference>
<dbReference type="PANTHER" id="PTHR31760">
    <property type="entry name" value="S-ADENOSYL-L-METHIONINE-DEPENDENT METHYLTRANSFERASES SUPERFAMILY PROTEIN"/>
    <property type="match status" value="1"/>
</dbReference>
<evidence type="ECO:0000256" key="1">
    <source>
        <dbReference type="ARBA" id="ARBA00022490"/>
    </source>
</evidence>
<comment type="similarity">
    <text evidence="6">Belongs to the methyltransferase superfamily. RNA methyltransferase RsmG family.</text>
</comment>
<comment type="catalytic activity">
    <reaction evidence="6">
        <text>guanosine(527) in 16S rRNA + S-adenosyl-L-methionine = N(7)-methylguanosine(527) in 16S rRNA + S-adenosyl-L-homocysteine</text>
        <dbReference type="Rhea" id="RHEA:42732"/>
        <dbReference type="Rhea" id="RHEA-COMP:10209"/>
        <dbReference type="Rhea" id="RHEA-COMP:10210"/>
        <dbReference type="ChEBI" id="CHEBI:57856"/>
        <dbReference type="ChEBI" id="CHEBI:59789"/>
        <dbReference type="ChEBI" id="CHEBI:74269"/>
        <dbReference type="ChEBI" id="CHEBI:74480"/>
        <dbReference type="EC" id="2.1.1.170"/>
    </reaction>
</comment>
<feature type="binding site" evidence="6">
    <location>
        <position position="77"/>
    </location>
    <ligand>
        <name>S-adenosyl-L-methionine</name>
        <dbReference type="ChEBI" id="CHEBI:59789"/>
    </ligand>
</feature>
<evidence type="ECO:0000313" key="7">
    <source>
        <dbReference type="EMBL" id="GKY86453.1"/>
    </source>
</evidence>
<comment type="subcellular location">
    <subcellularLocation>
        <location evidence="6">Cytoplasm</location>
    </subcellularLocation>
</comment>
<comment type="function">
    <text evidence="6">Specifically methylates the N7 position of guanine in position 527 of 16S rRNA.</text>
</comment>
<reference evidence="7" key="1">
    <citation type="journal article" date="2023" name="Int. J. Syst. Evol. Microbiol.">
        <title>Sinisalibacter aestuarii sp. nov., isolated from estuarine sediment of the Arakawa River.</title>
        <authorList>
            <person name="Arafat S.T."/>
            <person name="Hirano S."/>
            <person name="Sato A."/>
            <person name="Takeuchi K."/>
            <person name="Yasuda T."/>
            <person name="Terahara T."/>
            <person name="Hamada M."/>
            <person name="Kobayashi T."/>
        </authorList>
    </citation>
    <scope>NUCLEOTIDE SEQUENCE</scope>
    <source>
        <strain evidence="7">B-399</strain>
    </source>
</reference>
<feature type="binding site" evidence="6">
    <location>
        <position position="140"/>
    </location>
    <ligand>
        <name>S-adenosyl-L-methionine</name>
        <dbReference type="ChEBI" id="CHEBI:59789"/>
    </ligand>
</feature>
<dbReference type="RefSeq" id="WP_281840420.1">
    <property type="nucleotide sequence ID" value="NZ_BROH01000001.1"/>
</dbReference>
<feature type="binding site" evidence="6">
    <location>
        <begin position="126"/>
        <end position="127"/>
    </location>
    <ligand>
        <name>S-adenosyl-L-methionine</name>
        <dbReference type="ChEBI" id="CHEBI:59789"/>
    </ligand>
</feature>
<dbReference type="PIRSF" id="PIRSF003078">
    <property type="entry name" value="GidB"/>
    <property type="match status" value="1"/>
</dbReference>
<gene>
    <name evidence="6 7" type="primary">rsmG</name>
    <name evidence="7" type="ORF">STA1M1_03220</name>
</gene>
<dbReference type="InterPro" id="IPR029063">
    <property type="entry name" value="SAM-dependent_MTases_sf"/>
</dbReference>
<keyword evidence="3 6" id="KW-0489">Methyltransferase</keyword>
<sequence>MSGRAAFEAALSVSRETTDRLEIYAALLEKWNPAINLVAKSTISALWTRHFLDSAQVFELGAPGARLWADIGTGGGFPGLIVAILAQELRPGLKVICIESDQRKATFLRTVVRETGISAEVIAKRIEEVEPLGADVISARALAPLPDLLRFAGRHLRDGGEAIFLKGAGYRGEVSESLETWSFRMDTYPSKTDPDATILTIGDIHRV</sequence>
<accession>A0ABQ5LNC0</accession>
<keyword evidence="2 6" id="KW-0698">rRNA processing</keyword>
<dbReference type="PANTHER" id="PTHR31760:SF0">
    <property type="entry name" value="S-ADENOSYL-L-METHIONINE-DEPENDENT METHYLTRANSFERASES SUPERFAMILY PROTEIN"/>
    <property type="match status" value="1"/>
</dbReference>
<dbReference type="EC" id="2.1.1.170" evidence="6"/>
<dbReference type="GO" id="GO:0032259">
    <property type="term" value="P:methylation"/>
    <property type="evidence" value="ECO:0007669"/>
    <property type="project" value="UniProtKB-KW"/>
</dbReference>
<evidence type="ECO:0000256" key="4">
    <source>
        <dbReference type="ARBA" id="ARBA00022679"/>
    </source>
</evidence>
<dbReference type="Pfam" id="PF02527">
    <property type="entry name" value="GidB"/>
    <property type="match status" value="1"/>
</dbReference>
<evidence type="ECO:0000256" key="3">
    <source>
        <dbReference type="ARBA" id="ARBA00022603"/>
    </source>
</evidence>
<keyword evidence="4 6" id="KW-0808">Transferase</keyword>
<dbReference type="NCBIfam" id="TIGR00138">
    <property type="entry name" value="rsmG_gidB"/>
    <property type="match status" value="1"/>
</dbReference>
<keyword evidence="8" id="KW-1185">Reference proteome</keyword>
<dbReference type="HAMAP" id="MF_00074">
    <property type="entry name" value="16SrRNA_methyltr_G"/>
    <property type="match status" value="1"/>
</dbReference>
<evidence type="ECO:0000256" key="6">
    <source>
        <dbReference type="HAMAP-Rule" id="MF_00074"/>
    </source>
</evidence>
<proteinExistence type="inferred from homology"/>